<dbReference type="OrthoDB" id="6339427at2759"/>
<protein>
    <submittedName>
        <fullName evidence="6">Facilitated trehalose transporter Tret1</fullName>
    </submittedName>
</protein>
<comment type="caution">
    <text evidence="6">The sequence shown here is derived from an EMBL/GenBank/DDBJ whole genome shotgun (WGS) entry which is preliminary data.</text>
</comment>
<sequence>MDFSLDGVHKQAFDCMKPTNCWGMFFARFVCGLANGAIRCLIPIYIYDIVSDVQKKRMDFLLQAQFAFGVLIVFISARNAILYITQHKNKYTENSYIPNIVATTVSLIFMISFLNLPESPRFLCFKRETNLAREIIAKLRTIDANLEETLRIWSQREQIVETNPVKILFDGKLQPNQLITLIGLVIFEQLIGAISALFYMHKILKLTHGEFTPEMTAILCCAIFTAGIAFPNICSYVGKTKTVLVWSSTCMAISLGALGIYCHYQGTFGEIDDYKVMPLVFLGFFYFCFAIGPHSFTWQYVQETIPVEHFFNIRNLLVAVSWMVIFAITRVLPRLIDVIGVGWLFWYMSLMCLFLTIFSAVVVPEYSKLPEERKLVYAGESSEGDV</sequence>
<accession>A0A9Q0MWD8</accession>
<dbReference type="GO" id="GO:0016020">
    <property type="term" value="C:membrane"/>
    <property type="evidence" value="ECO:0007669"/>
    <property type="project" value="UniProtKB-SubCell"/>
</dbReference>
<evidence type="ECO:0000256" key="3">
    <source>
        <dbReference type="ARBA" id="ARBA00022989"/>
    </source>
</evidence>
<keyword evidence="3 5" id="KW-1133">Transmembrane helix</keyword>
<gene>
    <name evidence="6" type="primary">Tret1_20</name>
    <name evidence="6" type="ORF">Bhyg_10572</name>
</gene>
<evidence type="ECO:0000256" key="1">
    <source>
        <dbReference type="ARBA" id="ARBA00004370"/>
    </source>
</evidence>
<proteinExistence type="predicted"/>
<dbReference type="GO" id="GO:0022857">
    <property type="term" value="F:transmembrane transporter activity"/>
    <property type="evidence" value="ECO:0007669"/>
    <property type="project" value="InterPro"/>
</dbReference>
<dbReference type="InterPro" id="IPR036259">
    <property type="entry name" value="MFS_trans_sf"/>
</dbReference>
<evidence type="ECO:0000313" key="7">
    <source>
        <dbReference type="Proteomes" id="UP001151699"/>
    </source>
</evidence>
<name>A0A9Q0MWD8_9DIPT</name>
<evidence type="ECO:0000313" key="6">
    <source>
        <dbReference type="EMBL" id="KAJ6637842.1"/>
    </source>
</evidence>
<feature type="transmembrane region" description="Helical" evidence="5">
    <location>
        <begin position="178"/>
        <end position="199"/>
    </location>
</feature>
<dbReference type="AlphaFoldDB" id="A0A9Q0MWD8"/>
<reference evidence="6" key="1">
    <citation type="submission" date="2022-07" db="EMBL/GenBank/DDBJ databases">
        <authorList>
            <person name="Trinca V."/>
            <person name="Uliana J.V.C."/>
            <person name="Torres T.T."/>
            <person name="Ward R.J."/>
            <person name="Monesi N."/>
        </authorList>
    </citation>
    <scope>NUCLEOTIDE SEQUENCE</scope>
    <source>
        <strain evidence="6">HSMRA1968</strain>
        <tissue evidence="6">Whole embryos</tissue>
    </source>
</reference>
<feature type="transmembrane region" description="Helical" evidence="5">
    <location>
        <begin position="344"/>
        <end position="363"/>
    </location>
</feature>
<feature type="transmembrane region" description="Helical" evidence="5">
    <location>
        <begin position="66"/>
        <end position="84"/>
    </location>
</feature>
<feature type="transmembrane region" description="Helical" evidence="5">
    <location>
        <begin position="25"/>
        <end position="46"/>
    </location>
</feature>
<evidence type="ECO:0000256" key="5">
    <source>
        <dbReference type="SAM" id="Phobius"/>
    </source>
</evidence>
<feature type="transmembrane region" description="Helical" evidence="5">
    <location>
        <begin position="96"/>
        <end position="116"/>
    </location>
</feature>
<dbReference type="Pfam" id="PF00083">
    <property type="entry name" value="Sugar_tr"/>
    <property type="match status" value="1"/>
</dbReference>
<feature type="transmembrane region" description="Helical" evidence="5">
    <location>
        <begin position="276"/>
        <end position="296"/>
    </location>
</feature>
<keyword evidence="7" id="KW-1185">Reference proteome</keyword>
<keyword evidence="4 5" id="KW-0472">Membrane</keyword>
<dbReference type="PANTHER" id="PTHR48021">
    <property type="match status" value="1"/>
</dbReference>
<organism evidence="6 7">
    <name type="scientific">Pseudolycoriella hygida</name>
    <dbReference type="NCBI Taxonomy" id="35572"/>
    <lineage>
        <taxon>Eukaryota</taxon>
        <taxon>Metazoa</taxon>
        <taxon>Ecdysozoa</taxon>
        <taxon>Arthropoda</taxon>
        <taxon>Hexapoda</taxon>
        <taxon>Insecta</taxon>
        <taxon>Pterygota</taxon>
        <taxon>Neoptera</taxon>
        <taxon>Endopterygota</taxon>
        <taxon>Diptera</taxon>
        <taxon>Nematocera</taxon>
        <taxon>Sciaroidea</taxon>
        <taxon>Sciaridae</taxon>
        <taxon>Pseudolycoriella</taxon>
    </lineage>
</organism>
<evidence type="ECO:0000256" key="2">
    <source>
        <dbReference type="ARBA" id="ARBA00022692"/>
    </source>
</evidence>
<dbReference type="Gene3D" id="1.20.1250.20">
    <property type="entry name" value="MFS general substrate transporter like domains"/>
    <property type="match status" value="1"/>
</dbReference>
<dbReference type="PANTHER" id="PTHR48021:SF96">
    <property type="entry name" value="FACILITATED TREHALOSE TRANSPORTER TRET1-1-RELATED"/>
    <property type="match status" value="1"/>
</dbReference>
<dbReference type="InterPro" id="IPR050549">
    <property type="entry name" value="MFS_Trehalose_Transporter"/>
</dbReference>
<feature type="transmembrane region" description="Helical" evidence="5">
    <location>
        <begin position="316"/>
        <end position="332"/>
    </location>
</feature>
<evidence type="ECO:0000256" key="4">
    <source>
        <dbReference type="ARBA" id="ARBA00023136"/>
    </source>
</evidence>
<dbReference type="SUPFAM" id="SSF103473">
    <property type="entry name" value="MFS general substrate transporter"/>
    <property type="match status" value="1"/>
</dbReference>
<dbReference type="EMBL" id="WJQU01000003">
    <property type="protein sequence ID" value="KAJ6637842.1"/>
    <property type="molecule type" value="Genomic_DNA"/>
</dbReference>
<comment type="subcellular location">
    <subcellularLocation>
        <location evidence="1">Membrane</location>
    </subcellularLocation>
</comment>
<feature type="transmembrane region" description="Helical" evidence="5">
    <location>
        <begin position="243"/>
        <end position="264"/>
    </location>
</feature>
<feature type="transmembrane region" description="Helical" evidence="5">
    <location>
        <begin position="211"/>
        <end position="231"/>
    </location>
</feature>
<dbReference type="Proteomes" id="UP001151699">
    <property type="component" value="Chromosome X"/>
</dbReference>
<keyword evidence="2 5" id="KW-0812">Transmembrane</keyword>
<dbReference type="InterPro" id="IPR005828">
    <property type="entry name" value="MFS_sugar_transport-like"/>
</dbReference>